<comment type="similarity">
    <text evidence="5">Belongs to the SAT4 family.</text>
</comment>
<evidence type="ECO:0000256" key="3">
    <source>
        <dbReference type="ARBA" id="ARBA00022989"/>
    </source>
</evidence>
<sequence>MVDPSEQDAQTTGDRLIIVLLVVVFAVMTSLLAVGLRLWCRRKIRALGWDDFAAVMTCLCIVGYGSGILACLSDPSGMLPFHKISNFYKCSYFILFLYSQALFFAKMAFVLLYYRIVALPHWRWTYIAAITFLVLWNVSGILYHFLQCTPMSTIWDPAVVGKCVPHQMEVGYVLSGINIFTDFVVAILPLPVIWKLNLRRSQKIALSGIFLLACFLVDYKGDVG</sequence>
<evidence type="ECO:0000259" key="7">
    <source>
        <dbReference type="Pfam" id="PF20684"/>
    </source>
</evidence>
<dbReference type="GO" id="GO:0016020">
    <property type="term" value="C:membrane"/>
    <property type="evidence" value="ECO:0007669"/>
    <property type="project" value="UniProtKB-SubCell"/>
</dbReference>
<protein>
    <recommendedName>
        <fullName evidence="7">Rhodopsin domain-containing protein</fullName>
    </recommendedName>
</protein>
<reference evidence="8 9" key="1">
    <citation type="submission" date="2018-06" db="EMBL/GenBank/DDBJ databases">
        <title>Fusarium incarnatum-equiseti species complex species 28.</title>
        <authorList>
            <person name="Gardiner D.M."/>
        </authorList>
    </citation>
    <scope>NUCLEOTIDE SEQUENCE [LARGE SCALE GENOMIC DNA]</scope>
    <source>
        <strain evidence="8 9">FIESC_28</strain>
    </source>
</reference>
<keyword evidence="9" id="KW-1185">Reference proteome</keyword>
<dbReference type="AlphaFoldDB" id="A0A366S4Z4"/>
<keyword evidence="3 6" id="KW-1133">Transmembrane helix</keyword>
<feature type="transmembrane region" description="Helical" evidence="6">
    <location>
        <begin position="126"/>
        <end position="146"/>
    </location>
</feature>
<dbReference type="GeneID" id="41992342"/>
<comment type="caution">
    <text evidence="8">The sequence shown here is derived from an EMBL/GenBank/DDBJ whole genome shotgun (WGS) entry which is preliminary data.</text>
</comment>
<evidence type="ECO:0000256" key="6">
    <source>
        <dbReference type="SAM" id="Phobius"/>
    </source>
</evidence>
<dbReference type="Proteomes" id="UP000253153">
    <property type="component" value="Unassembled WGS sequence"/>
</dbReference>
<feature type="domain" description="Rhodopsin" evidence="7">
    <location>
        <begin position="36"/>
        <end position="216"/>
    </location>
</feature>
<feature type="transmembrane region" description="Helical" evidence="6">
    <location>
        <begin position="92"/>
        <end position="114"/>
    </location>
</feature>
<name>A0A366S4Z4_9HYPO</name>
<evidence type="ECO:0000256" key="4">
    <source>
        <dbReference type="ARBA" id="ARBA00023136"/>
    </source>
</evidence>
<feature type="transmembrane region" description="Helical" evidence="6">
    <location>
        <begin position="170"/>
        <end position="192"/>
    </location>
</feature>
<dbReference type="RefSeq" id="XP_031018998.1">
    <property type="nucleotide sequence ID" value="XM_031157046.1"/>
</dbReference>
<organism evidence="8 9">
    <name type="scientific">Fusarium coffeatum</name>
    <dbReference type="NCBI Taxonomy" id="231269"/>
    <lineage>
        <taxon>Eukaryota</taxon>
        <taxon>Fungi</taxon>
        <taxon>Dikarya</taxon>
        <taxon>Ascomycota</taxon>
        <taxon>Pezizomycotina</taxon>
        <taxon>Sordariomycetes</taxon>
        <taxon>Hypocreomycetidae</taxon>
        <taxon>Hypocreales</taxon>
        <taxon>Nectriaceae</taxon>
        <taxon>Fusarium</taxon>
        <taxon>Fusarium incarnatum-equiseti species complex</taxon>
    </lineage>
</organism>
<dbReference type="EMBL" id="QKXC01000058">
    <property type="protein sequence ID" value="RBR24407.1"/>
    <property type="molecule type" value="Genomic_DNA"/>
</dbReference>
<evidence type="ECO:0000256" key="5">
    <source>
        <dbReference type="ARBA" id="ARBA00038359"/>
    </source>
</evidence>
<feature type="transmembrane region" description="Helical" evidence="6">
    <location>
        <begin position="16"/>
        <end position="40"/>
    </location>
</feature>
<gene>
    <name evidence="8" type="ORF">FIESC28_02897</name>
</gene>
<dbReference type="InterPro" id="IPR049326">
    <property type="entry name" value="Rhodopsin_dom_fungi"/>
</dbReference>
<dbReference type="Pfam" id="PF20684">
    <property type="entry name" value="Fung_rhodopsin"/>
    <property type="match status" value="1"/>
</dbReference>
<evidence type="ECO:0000256" key="2">
    <source>
        <dbReference type="ARBA" id="ARBA00022692"/>
    </source>
</evidence>
<dbReference type="OrthoDB" id="10017208at2759"/>
<keyword evidence="4 6" id="KW-0472">Membrane</keyword>
<evidence type="ECO:0000256" key="1">
    <source>
        <dbReference type="ARBA" id="ARBA00004141"/>
    </source>
</evidence>
<dbReference type="PANTHER" id="PTHR33048">
    <property type="entry name" value="PTH11-LIKE INTEGRAL MEMBRANE PROTEIN (AFU_ORTHOLOGUE AFUA_5G11245)"/>
    <property type="match status" value="1"/>
</dbReference>
<dbReference type="PANTHER" id="PTHR33048:SF47">
    <property type="entry name" value="INTEGRAL MEMBRANE PROTEIN-RELATED"/>
    <property type="match status" value="1"/>
</dbReference>
<evidence type="ECO:0000313" key="9">
    <source>
        <dbReference type="Proteomes" id="UP000253153"/>
    </source>
</evidence>
<feature type="transmembrane region" description="Helical" evidence="6">
    <location>
        <begin position="52"/>
        <end position="72"/>
    </location>
</feature>
<accession>A0A366S4Z4</accession>
<proteinExistence type="inferred from homology"/>
<keyword evidence="2 6" id="KW-0812">Transmembrane</keyword>
<dbReference type="InterPro" id="IPR052337">
    <property type="entry name" value="SAT4-like"/>
</dbReference>
<comment type="subcellular location">
    <subcellularLocation>
        <location evidence="1">Membrane</location>
        <topology evidence="1">Multi-pass membrane protein</topology>
    </subcellularLocation>
</comment>
<evidence type="ECO:0000313" key="8">
    <source>
        <dbReference type="EMBL" id="RBR24407.1"/>
    </source>
</evidence>